<sequence>MIQTPADNSDGQHRPTSSTIGSQTEPLSRRLQLRRGVNRILADFGDILSFFRRLRPSQSTERCVQSDRPSHSINFKMQGLTADGYQQQTRSIYLRNGLGQYSHKFPFLYDKLAEATNSIQQNIATTATVNQILGLVQDKTQESDEAELKIKW</sequence>
<dbReference type="Proteomes" id="UP000887565">
    <property type="component" value="Unplaced"/>
</dbReference>
<keyword evidence="2" id="KW-1185">Reference proteome</keyword>
<feature type="region of interest" description="Disordered" evidence="1">
    <location>
        <begin position="1"/>
        <end position="28"/>
    </location>
</feature>
<evidence type="ECO:0000256" key="1">
    <source>
        <dbReference type="SAM" id="MobiDB-lite"/>
    </source>
</evidence>
<dbReference type="AlphaFoldDB" id="A0A915KQC2"/>
<dbReference type="WBParaSite" id="nRc.2.0.1.t40946-RA">
    <property type="protein sequence ID" value="nRc.2.0.1.t40946-RA"/>
    <property type="gene ID" value="nRc.2.0.1.g40946"/>
</dbReference>
<evidence type="ECO:0000313" key="3">
    <source>
        <dbReference type="WBParaSite" id="nRc.2.0.1.t40946-RA"/>
    </source>
</evidence>
<feature type="compositionally biased region" description="Polar residues" evidence="1">
    <location>
        <begin position="1"/>
        <end position="26"/>
    </location>
</feature>
<accession>A0A915KQC2</accession>
<name>A0A915KQC2_ROMCU</name>
<reference evidence="3" key="1">
    <citation type="submission" date="2022-11" db="UniProtKB">
        <authorList>
            <consortium name="WormBaseParasite"/>
        </authorList>
    </citation>
    <scope>IDENTIFICATION</scope>
</reference>
<organism evidence="2 3">
    <name type="scientific">Romanomermis culicivorax</name>
    <name type="common">Nematode worm</name>
    <dbReference type="NCBI Taxonomy" id="13658"/>
    <lineage>
        <taxon>Eukaryota</taxon>
        <taxon>Metazoa</taxon>
        <taxon>Ecdysozoa</taxon>
        <taxon>Nematoda</taxon>
        <taxon>Enoplea</taxon>
        <taxon>Dorylaimia</taxon>
        <taxon>Mermithida</taxon>
        <taxon>Mermithoidea</taxon>
        <taxon>Mermithidae</taxon>
        <taxon>Romanomermis</taxon>
    </lineage>
</organism>
<evidence type="ECO:0000313" key="2">
    <source>
        <dbReference type="Proteomes" id="UP000887565"/>
    </source>
</evidence>
<proteinExistence type="predicted"/>
<protein>
    <submittedName>
        <fullName evidence="3">Uncharacterized protein</fullName>
    </submittedName>
</protein>